<sequence length="144" mass="15365">MNTVEMLKASWMEINAGSIMNCYQKSGIPLSPAKTSQGDARSTDSCLWTQAVAASLAEKGQIWDDFIDADEDVVVLERASDEAIVREVRPTIQDIVAPDDEGDDEHDCDDGVAPSPHGLQDDGFGAHSFAEAAGLCTGTEGCPY</sequence>
<dbReference type="InParanoid" id="B7Q4D5"/>
<dbReference type="PaxDb" id="6945-B7Q4D5"/>
<protein>
    <recommendedName>
        <fullName evidence="5">Tigger transposable element-derived protein 6-like</fullName>
    </recommendedName>
</protein>
<dbReference type="EMBL" id="DS854940">
    <property type="protein sequence ID" value="EEC13707.1"/>
    <property type="molecule type" value="Genomic_DNA"/>
</dbReference>
<dbReference type="Proteomes" id="UP000001555">
    <property type="component" value="Unassembled WGS sequence"/>
</dbReference>
<dbReference type="EMBL" id="ABJB010867803">
    <property type="status" value="NOT_ANNOTATED_CDS"/>
    <property type="molecule type" value="Genomic_DNA"/>
</dbReference>
<reference evidence="2 4" key="1">
    <citation type="submission" date="2008-03" db="EMBL/GenBank/DDBJ databases">
        <title>Annotation of Ixodes scapularis.</title>
        <authorList>
            <consortium name="Ixodes scapularis Genome Project Consortium"/>
            <person name="Caler E."/>
            <person name="Hannick L.I."/>
            <person name="Bidwell S."/>
            <person name="Joardar V."/>
            <person name="Thiagarajan M."/>
            <person name="Amedeo P."/>
            <person name="Galinsky K.J."/>
            <person name="Schobel S."/>
            <person name="Inman J."/>
            <person name="Hostetler J."/>
            <person name="Miller J."/>
            <person name="Hammond M."/>
            <person name="Megy K."/>
            <person name="Lawson D."/>
            <person name="Kodira C."/>
            <person name="Sutton G."/>
            <person name="Meyer J."/>
            <person name="Hill C.A."/>
            <person name="Birren B."/>
            <person name="Nene V."/>
            <person name="Collins F."/>
            <person name="Alarcon-Chaidez F."/>
            <person name="Wikel S."/>
            <person name="Strausberg R."/>
        </authorList>
    </citation>
    <scope>NUCLEOTIDE SEQUENCE [LARGE SCALE GENOMIC DNA]</scope>
    <source>
        <strain evidence="4">Wikel</strain>
        <strain evidence="2">Wikel colony</strain>
    </source>
</reference>
<reference evidence="3" key="2">
    <citation type="submission" date="2020-05" db="UniProtKB">
        <authorList>
            <consortium name="EnsemblMetazoa"/>
        </authorList>
    </citation>
    <scope>IDENTIFICATION</scope>
    <source>
        <strain evidence="3">wikel</strain>
    </source>
</reference>
<evidence type="ECO:0000256" key="1">
    <source>
        <dbReference type="SAM" id="MobiDB-lite"/>
    </source>
</evidence>
<evidence type="ECO:0000313" key="2">
    <source>
        <dbReference type="EMBL" id="EEC13707.1"/>
    </source>
</evidence>
<dbReference type="VEuPathDB" id="VectorBase:ISCW021491"/>
<feature type="region of interest" description="Disordered" evidence="1">
    <location>
        <begin position="96"/>
        <end position="124"/>
    </location>
</feature>
<dbReference type="AlphaFoldDB" id="B7Q4D5"/>
<dbReference type="VEuPathDB" id="VectorBase:ISCI021491"/>
<feature type="compositionally biased region" description="Acidic residues" evidence="1">
    <location>
        <begin position="97"/>
        <end position="110"/>
    </location>
</feature>
<name>B7Q4D5_IXOSC</name>
<dbReference type="EnsemblMetazoa" id="ISCW021491-RA">
    <property type="protein sequence ID" value="ISCW021491-PA"/>
    <property type="gene ID" value="ISCW021491"/>
</dbReference>
<gene>
    <name evidence="3" type="primary">8035738</name>
    <name evidence="2" type="ORF">IscW_ISCW021491</name>
</gene>
<organism>
    <name type="scientific">Ixodes scapularis</name>
    <name type="common">Black-legged tick</name>
    <name type="synonym">Deer tick</name>
    <dbReference type="NCBI Taxonomy" id="6945"/>
    <lineage>
        <taxon>Eukaryota</taxon>
        <taxon>Metazoa</taxon>
        <taxon>Ecdysozoa</taxon>
        <taxon>Arthropoda</taxon>
        <taxon>Chelicerata</taxon>
        <taxon>Arachnida</taxon>
        <taxon>Acari</taxon>
        <taxon>Parasitiformes</taxon>
        <taxon>Ixodida</taxon>
        <taxon>Ixodoidea</taxon>
        <taxon>Ixodidae</taxon>
        <taxon>Ixodinae</taxon>
        <taxon>Ixodes</taxon>
    </lineage>
</organism>
<dbReference type="HOGENOM" id="CLU_1798585_0_0_1"/>
<evidence type="ECO:0000313" key="3">
    <source>
        <dbReference type="EnsemblMetazoa" id="ISCW021491-PA"/>
    </source>
</evidence>
<proteinExistence type="predicted"/>
<evidence type="ECO:0000313" key="4">
    <source>
        <dbReference type="Proteomes" id="UP000001555"/>
    </source>
</evidence>
<keyword evidence="4" id="KW-1185">Reference proteome</keyword>
<accession>B7Q4D5</accession>
<evidence type="ECO:0008006" key="5">
    <source>
        <dbReference type="Google" id="ProtNLM"/>
    </source>
</evidence>